<dbReference type="InterPro" id="IPR016024">
    <property type="entry name" value="ARM-type_fold"/>
</dbReference>
<comment type="similarity">
    <text evidence="2">Belongs to the RRP12 family.</text>
</comment>
<evidence type="ECO:0000259" key="5">
    <source>
        <dbReference type="Pfam" id="PF08161"/>
    </source>
</evidence>
<gene>
    <name evidence="7" type="ORF">HG536_0B05940</name>
</gene>
<dbReference type="Gene3D" id="1.25.10.10">
    <property type="entry name" value="Leucine-rich Repeat Variant"/>
    <property type="match status" value="1"/>
</dbReference>
<dbReference type="InterPro" id="IPR052087">
    <property type="entry name" value="RRP12"/>
</dbReference>
<dbReference type="Pfam" id="PF25772">
    <property type="entry name" value="HEAT_RRP12_N"/>
    <property type="match status" value="1"/>
</dbReference>
<dbReference type="InterPro" id="IPR011989">
    <property type="entry name" value="ARM-like"/>
</dbReference>
<evidence type="ECO:0000256" key="1">
    <source>
        <dbReference type="ARBA" id="ARBA00004123"/>
    </source>
</evidence>
<organism evidence="7 8">
    <name type="scientific">Torulaspora globosa</name>
    <dbReference type="NCBI Taxonomy" id="48254"/>
    <lineage>
        <taxon>Eukaryota</taxon>
        <taxon>Fungi</taxon>
        <taxon>Dikarya</taxon>
        <taxon>Ascomycota</taxon>
        <taxon>Saccharomycotina</taxon>
        <taxon>Saccharomycetes</taxon>
        <taxon>Saccharomycetales</taxon>
        <taxon>Saccharomycetaceae</taxon>
        <taxon>Torulaspora</taxon>
    </lineage>
</organism>
<dbReference type="GO" id="GO:0005634">
    <property type="term" value="C:nucleus"/>
    <property type="evidence" value="ECO:0007669"/>
    <property type="project" value="UniProtKB-SubCell"/>
</dbReference>
<evidence type="ECO:0000256" key="2">
    <source>
        <dbReference type="ARBA" id="ARBA00007690"/>
    </source>
</evidence>
<sequence>MEADQAARWLELEEKLAKIRQQISSKLENQKHVAIILSAVEENIESSQDQNISSNIVKYLIALMSLLDQVIVRETGEIGNLQLATSSCYLLDLIFHYAPKTLLRSKFAEILTKIAPFITDENAEAPLIRSAIGCLEALLIAQDAQAWNNTQDLSITPNRGLQGLLQLSLDPRPKVRKRAVEGVSAILSNPPAAPTAGHVAAVPVTIFAVNSLQKALDTAANTSSKKLKAQGAASETNNDIIRALRLINAVVSTGQWPSQQIEVLCDLLLAVTKSSDQYLVKAAFECFENLFKIISELSSDSTLAESKSLKLLDVIFSLTPSSSDANLVGSWIAVLVKGLSAYAMHQPLKCLSKIPDVFKLMSQYLASETPEVYHSASQCLVATVADAVKDELLLYPPAMDENTFEAVDQVLSDLSEIFVELLSVRYIHCAKEVLNVLRTAITKFRYRSYPELIAPLEIVGGWRTSEEEFLELRSEAEAVIAAAITSIGPKKVLSSLPLNLVEPSDSKPGRAWLLPLIRDNTRNTELAVFIEELVPLIEIYQAKCEQLPKESVQLKIFQTVLDQIWSTLPHFCELPVDLEKAFTDKFAADLSSLLYQKVELRTTICHSFKNLVETNLAYINGVYADDILLQQHFPVGKATEGLEFLKGKTANLLAVLFNVYTQTAANARGYILETIESYLKIASAEDLRKMFDNVCALLKKAMDEETGRPSKGQPQLSATLLDIVVCMSKYLPVSAYPALFSLFGATVSSKDALTQKRAYRIITRLAEPQAGAEALAGYISDVEKVMLVNSGTVQTSSKSARLAAIRTVVDILPSNHLDFIVQVIAEVILATKDVNEKSRELSFETLIAMGKKMNDPNGVISLSKVPGYNPETPDQPSSISEFFKIIAAGLIGESQHMVSSTITAFACLIFEYKDQVDHSVLLDIYDTIELYLTSNSREIAKSAIGFAKVCVLGLPDELMREKVPALIVKLLRWSHEHTGHFKAKVKHIIERLIRKYGYEFIEANFPADDLRLLANIRKTKNRSKRKEEESEGAAVSTTSNKGSRFMNAFDEAIYEMSEEEEEGEDEEDETRNGRRSQAKQFIVESNDNPLDLLDSQTLAHISSTRPKKFTNDQKKKLLQDDMFNFDSEGRLIMKNDRKVSGDDEDPLKSVTSGINAYLDAVKQGPIRGQKNRLKFKKGARAGAALNDDEDDGVKDIPKRAATNKNKINKSGKKGPKYKSKRKL</sequence>
<feature type="region of interest" description="Disordered" evidence="4">
    <location>
        <begin position="1020"/>
        <end position="1041"/>
    </location>
</feature>
<evidence type="ECO:0000256" key="4">
    <source>
        <dbReference type="SAM" id="MobiDB-lite"/>
    </source>
</evidence>
<evidence type="ECO:0000313" key="7">
    <source>
        <dbReference type="EMBL" id="QLL31728.1"/>
    </source>
</evidence>
<feature type="region of interest" description="Disordered" evidence="4">
    <location>
        <begin position="1056"/>
        <end position="1076"/>
    </location>
</feature>
<keyword evidence="8" id="KW-1185">Reference proteome</keyword>
<feature type="domain" description="RRP12 N-terminal HEAT" evidence="6">
    <location>
        <begin position="24"/>
        <end position="230"/>
    </location>
</feature>
<accession>A0A7G3ZDZ2</accession>
<feature type="compositionally biased region" description="Acidic residues" evidence="4">
    <location>
        <begin position="1056"/>
        <end position="1069"/>
    </location>
</feature>
<dbReference type="KEGG" id="tgb:HG536_0B05940"/>
<evidence type="ECO:0000313" key="8">
    <source>
        <dbReference type="Proteomes" id="UP000515788"/>
    </source>
</evidence>
<dbReference type="PANTHER" id="PTHR48287:SF1">
    <property type="entry name" value="ARM REPEAT SUPERFAMILY PROTEIN"/>
    <property type="match status" value="1"/>
</dbReference>
<dbReference type="InterPro" id="IPR057860">
    <property type="entry name" value="HEAT_RRP12_N"/>
</dbReference>
<feature type="compositionally biased region" description="Basic residues" evidence="4">
    <location>
        <begin position="1169"/>
        <end position="1179"/>
    </location>
</feature>
<proteinExistence type="inferred from homology"/>
<feature type="compositionally biased region" description="Basic residues" evidence="4">
    <location>
        <begin position="1206"/>
        <end position="1223"/>
    </location>
</feature>
<feature type="region of interest" description="Disordered" evidence="4">
    <location>
        <begin position="1165"/>
        <end position="1223"/>
    </location>
</feature>
<evidence type="ECO:0000259" key="6">
    <source>
        <dbReference type="Pfam" id="PF25772"/>
    </source>
</evidence>
<evidence type="ECO:0000256" key="3">
    <source>
        <dbReference type="ARBA" id="ARBA00023242"/>
    </source>
</evidence>
<dbReference type="Proteomes" id="UP000515788">
    <property type="component" value="Chromosome 2"/>
</dbReference>
<dbReference type="EMBL" id="CP059247">
    <property type="protein sequence ID" value="QLL31728.1"/>
    <property type="molecule type" value="Genomic_DNA"/>
</dbReference>
<dbReference type="RefSeq" id="XP_037138403.1">
    <property type="nucleotide sequence ID" value="XM_037282508.1"/>
</dbReference>
<reference evidence="7 8" key="1">
    <citation type="submission" date="2020-06" db="EMBL/GenBank/DDBJ databases">
        <title>The yeast mating-type switching endonuclease HO is a domesticated member of an unorthodox homing genetic element family.</title>
        <authorList>
            <person name="Coughlan A.Y."/>
            <person name="Lombardi L."/>
            <person name="Braun-Galleani S."/>
            <person name="Martos A.R."/>
            <person name="Galeote V."/>
            <person name="Bigey F."/>
            <person name="Dequin S."/>
            <person name="Byrne K.P."/>
            <person name="Wolfe K.H."/>
        </authorList>
    </citation>
    <scope>NUCLEOTIDE SEQUENCE [LARGE SCALE GENOMIC DNA]</scope>
    <source>
        <strain evidence="7 8">CBS764</strain>
    </source>
</reference>
<name>A0A7G3ZDZ2_9SACH</name>
<comment type="subcellular location">
    <subcellularLocation>
        <location evidence="1">Nucleus</location>
    </subcellularLocation>
</comment>
<feature type="domain" description="RRP12 HEAT" evidence="5">
    <location>
        <begin position="367"/>
        <end position="663"/>
    </location>
</feature>
<keyword evidence="3" id="KW-0539">Nucleus</keyword>
<dbReference type="PANTHER" id="PTHR48287">
    <property type="entry name" value="ARM REPEAT SUPERFAMILY PROTEIN"/>
    <property type="match status" value="1"/>
</dbReference>
<protein>
    <submittedName>
        <fullName evidence="7">Uncharacterized protein</fullName>
    </submittedName>
</protein>
<dbReference type="SUPFAM" id="SSF48371">
    <property type="entry name" value="ARM repeat"/>
    <property type="match status" value="1"/>
</dbReference>
<dbReference type="Pfam" id="PF08161">
    <property type="entry name" value="RRP12_HEAT"/>
    <property type="match status" value="1"/>
</dbReference>
<dbReference type="OrthoDB" id="2192888at2759"/>
<dbReference type="AlphaFoldDB" id="A0A7G3ZDZ2"/>
<dbReference type="InterPro" id="IPR012978">
    <property type="entry name" value="HEAT_RRP12"/>
</dbReference>
<dbReference type="GeneID" id="59324847"/>